<dbReference type="PANTHER" id="PTHR47372:SF11">
    <property type="entry name" value="RE19971P"/>
    <property type="match status" value="1"/>
</dbReference>
<dbReference type="KEGG" id="daf:Desaf_0880"/>
<name>F3YUX8_DESAF</name>
<dbReference type="SUPFAM" id="SSF47162">
    <property type="entry name" value="Apolipoprotein"/>
    <property type="match status" value="1"/>
</dbReference>
<evidence type="ECO:0008006" key="4">
    <source>
        <dbReference type="Google" id="ProtNLM"/>
    </source>
</evidence>
<dbReference type="EMBL" id="CP003221">
    <property type="protein sequence ID" value="EGJ49228.1"/>
    <property type="molecule type" value="Genomic_DNA"/>
</dbReference>
<sequence length="380" mass="42447">MAQEPSELTRARQAGNHKRDPDEIMADIRRARAEMSVTAGEVRTRLDPERLKAQAKEQVREATVGRAKNMAENMSMKAKGYSRSMKERIKDNPIPAAMTAIGIGWLMWGSREKAREERHGYDYGYMVSSQGLRSDYPERMETTASPCGTVGIYSSMATGRPAEQERAGARIGETAQEYRERMGEKAQEMREQMGEKAHEYRERLSETAEEYRARMSDKAGQYRESARRYYESGRERAAHAGQSLHSRYEHNPLGMGLAVMAAGALAGLAFKESRWEHETMGPYRDKMLSSVQEAGSERLHHAAEKATEKVHEARERMEAKAGEAESRMSAESGTSASAEWRGASSPGVGHPTVGDTRPRSENMAQEEPAPMGKPSKLRPT</sequence>
<organism evidence="2 3">
    <name type="scientific">Desulfocurvibacter africanus subsp. africanus str. Walvis Bay</name>
    <dbReference type="NCBI Taxonomy" id="690850"/>
    <lineage>
        <taxon>Bacteria</taxon>
        <taxon>Pseudomonadati</taxon>
        <taxon>Thermodesulfobacteriota</taxon>
        <taxon>Desulfovibrionia</taxon>
        <taxon>Desulfovibrionales</taxon>
        <taxon>Desulfovibrionaceae</taxon>
        <taxon>Desulfocurvibacter</taxon>
    </lineage>
</organism>
<dbReference type="Pfam" id="PF12277">
    <property type="entry name" value="DUF3618"/>
    <property type="match status" value="1"/>
</dbReference>
<evidence type="ECO:0000313" key="3">
    <source>
        <dbReference type="Proteomes" id="UP000007844"/>
    </source>
</evidence>
<dbReference type="STRING" id="690850.Desaf_0880"/>
<dbReference type="eggNOG" id="ENOG5030D6Z">
    <property type="taxonomic scope" value="Bacteria"/>
</dbReference>
<evidence type="ECO:0000256" key="1">
    <source>
        <dbReference type="SAM" id="MobiDB-lite"/>
    </source>
</evidence>
<gene>
    <name evidence="2" type="ORF">Desaf_0880</name>
</gene>
<dbReference type="Proteomes" id="UP000007844">
    <property type="component" value="Chromosome"/>
</dbReference>
<dbReference type="PANTHER" id="PTHR47372">
    <property type="entry name" value="DAUER UP-REGULATED-RELATED"/>
    <property type="match status" value="1"/>
</dbReference>
<dbReference type="RefSeq" id="WP_014259048.1">
    <property type="nucleotide sequence ID" value="NC_016629.1"/>
</dbReference>
<protein>
    <recommendedName>
        <fullName evidence="4">DUF3618 domain-containing protein</fullName>
    </recommendedName>
</protein>
<dbReference type="HOGENOM" id="CLU_727090_0_0_7"/>
<dbReference type="Gene3D" id="1.20.120.20">
    <property type="entry name" value="Apolipoprotein"/>
    <property type="match status" value="1"/>
</dbReference>
<feature type="compositionally biased region" description="Basic and acidic residues" evidence="1">
    <location>
        <begin position="295"/>
        <end position="328"/>
    </location>
</feature>
<proteinExistence type="predicted"/>
<feature type="region of interest" description="Disordered" evidence="1">
    <location>
        <begin position="291"/>
        <end position="380"/>
    </location>
</feature>
<dbReference type="InterPro" id="IPR022062">
    <property type="entry name" value="DUF3618"/>
</dbReference>
<reference evidence="2 3" key="1">
    <citation type="journal article" date="2011" name="J. Bacteriol.">
        <title>Genome sequence of the mercury-methylating and pleomorphic Desulfovibrio africanus Strain Walvis Bay.</title>
        <authorList>
            <person name="Brown S.D."/>
            <person name="Wall J.D."/>
            <person name="Kucken A.M."/>
            <person name="Gilmour C.C."/>
            <person name="Podar M."/>
            <person name="Brandt C.C."/>
            <person name="Teshima H."/>
            <person name="Detter J.C."/>
            <person name="Han C.S."/>
            <person name="Land M.L."/>
            <person name="Lucas S."/>
            <person name="Han J."/>
            <person name="Pennacchio L."/>
            <person name="Nolan M."/>
            <person name="Pitluck S."/>
            <person name="Woyke T."/>
            <person name="Goodwin L."/>
            <person name="Palumbo A.V."/>
            <person name="Elias D.A."/>
        </authorList>
    </citation>
    <scope>NUCLEOTIDE SEQUENCE [LARGE SCALE GENOMIC DNA]</scope>
    <source>
        <strain evidence="2 3">Walvis Bay</strain>
    </source>
</reference>
<accession>F3YUX8</accession>
<evidence type="ECO:0000313" key="2">
    <source>
        <dbReference type="EMBL" id="EGJ49228.1"/>
    </source>
</evidence>
<feature type="region of interest" description="Disordered" evidence="1">
    <location>
        <begin position="1"/>
        <end position="24"/>
    </location>
</feature>
<dbReference type="AlphaFoldDB" id="F3YUX8"/>
<keyword evidence="3" id="KW-1185">Reference proteome</keyword>